<dbReference type="EMBL" id="QEPW01000003">
    <property type="protein sequence ID" value="RDE95578.1"/>
    <property type="molecule type" value="Genomic_DNA"/>
</dbReference>
<gene>
    <name evidence="2" type="ORF">DPV87_02080</name>
</gene>
<dbReference type="Pfam" id="PF00550">
    <property type="entry name" value="PP-binding"/>
    <property type="match status" value="1"/>
</dbReference>
<evidence type="ECO:0000259" key="1">
    <source>
        <dbReference type="PROSITE" id="PS50075"/>
    </source>
</evidence>
<name>A0A369Z1W6_HAEPA</name>
<dbReference type="InterPro" id="IPR009081">
    <property type="entry name" value="PP-bd_ACP"/>
</dbReference>
<dbReference type="PROSITE" id="PS50075">
    <property type="entry name" value="CARRIER"/>
    <property type="match status" value="1"/>
</dbReference>
<dbReference type="Proteomes" id="UP000253910">
    <property type="component" value="Unassembled WGS sequence"/>
</dbReference>
<proteinExistence type="predicted"/>
<dbReference type="SUPFAM" id="SSF47336">
    <property type="entry name" value="ACP-like"/>
    <property type="match status" value="1"/>
</dbReference>
<comment type="caution">
    <text evidence="2">The sequence shown here is derived from an EMBL/GenBank/DDBJ whole genome shotgun (WGS) entry which is preliminary data.</text>
</comment>
<feature type="domain" description="Carrier" evidence="1">
    <location>
        <begin position="1"/>
        <end position="73"/>
    </location>
</feature>
<sequence>MKDELIAIVANTLGIDVKNVPYDSNLISIGLHSLALMSIAEQLTKKYDKNIKFSLLMKNPTIKSWESLIDKLD</sequence>
<accession>A0A369Z1W6</accession>
<evidence type="ECO:0000313" key="2">
    <source>
        <dbReference type="EMBL" id="RDE95578.1"/>
    </source>
</evidence>
<dbReference type="AlphaFoldDB" id="A0A369Z1W6"/>
<evidence type="ECO:0000313" key="3">
    <source>
        <dbReference type="Proteomes" id="UP000253910"/>
    </source>
</evidence>
<protein>
    <submittedName>
        <fullName evidence="2">Acyl carrier protein</fullName>
    </submittedName>
</protein>
<organism evidence="2 3">
    <name type="scientific">Haemophilus parainfluenzae</name>
    <dbReference type="NCBI Taxonomy" id="729"/>
    <lineage>
        <taxon>Bacteria</taxon>
        <taxon>Pseudomonadati</taxon>
        <taxon>Pseudomonadota</taxon>
        <taxon>Gammaproteobacteria</taxon>
        <taxon>Pasteurellales</taxon>
        <taxon>Pasteurellaceae</taxon>
        <taxon>Haemophilus</taxon>
    </lineage>
</organism>
<dbReference type="RefSeq" id="WP_049373863.1">
    <property type="nucleotide sequence ID" value="NZ_JVSL01000040.1"/>
</dbReference>
<reference evidence="2 3" key="1">
    <citation type="submission" date="2018-05" db="EMBL/GenBank/DDBJ databases">
        <title>Draft Genome Sequences for a Diverse set of 7 Haemophilus Species.</title>
        <authorList>
            <person name="Nichols M."/>
            <person name="Topaz N."/>
            <person name="Wang X."/>
            <person name="Wang X."/>
            <person name="Boxrud D."/>
        </authorList>
    </citation>
    <scope>NUCLEOTIDE SEQUENCE [LARGE SCALE GENOMIC DNA]</scope>
    <source>
        <strain evidence="2 3">C2008001710</strain>
    </source>
</reference>
<dbReference type="Gene3D" id="1.10.1200.10">
    <property type="entry name" value="ACP-like"/>
    <property type="match status" value="1"/>
</dbReference>
<dbReference type="InterPro" id="IPR036736">
    <property type="entry name" value="ACP-like_sf"/>
</dbReference>